<organism evidence="1">
    <name type="scientific">Malaco herpesvirus 4</name>
    <dbReference type="NCBI Taxonomy" id="3031800"/>
    <lineage>
        <taxon>Viruses</taxon>
        <taxon>Duplodnaviria</taxon>
        <taxon>Heunggongvirae</taxon>
        <taxon>Peploviricota</taxon>
        <taxon>Herviviricetes</taxon>
        <taxon>Herpesvirales</taxon>
        <taxon>Malacoherpesviridae</taxon>
    </lineage>
</organism>
<reference evidence="1" key="1">
    <citation type="journal article" date="2023" name="Front. Mar. Sci.">
        <title>Tracing the invertebrate herpesviruses in the global sequence datasets.</title>
        <authorList>
            <person name="Rosani U."/>
            <person name="Gaia M."/>
            <person name="Delmont T.O."/>
            <person name="Krupovic M."/>
        </authorList>
    </citation>
    <scope>NUCLEOTIDE SEQUENCE</scope>
    <source>
        <strain evidence="1">MalacoHV4/Med/2018 155</strain>
    </source>
</reference>
<evidence type="ECO:0000313" key="1">
    <source>
        <dbReference type="EMBL" id="DBA11635.1"/>
    </source>
</evidence>
<reference evidence="1" key="2">
    <citation type="submission" date="2023-01" db="EMBL/GenBank/DDBJ databases">
        <authorList>
            <person name="Rosani U."/>
            <person name="Delmont T.O."/>
            <person name="Gaia M."/>
            <person name="Krupovic M."/>
        </authorList>
    </citation>
    <scope>NUCLEOTIDE SEQUENCE</scope>
    <source>
        <strain evidence="1">MalacoHV4/Med/2018 155</strain>
    </source>
</reference>
<name>A0AA48P899_9VIRU</name>
<proteinExistence type="predicted"/>
<accession>A0AA48P899</accession>
<dbReference type="EMBL" id="BK063069">
    <property type="protein sequence ID" value="DBA11635.1"/>
    <property type="molecule type" value="Genomic_DNA"/>
</dbReference>
<sequence length="142" mass="16535">MVFRHTRNEHHEIELYIRYVIVIAERMTNVNLFKRFKPSSQYELVVEDTYKHISIVNNTQYASSIKVNMTDDFFRRANIVRSIAPIVCTVCRLYGFLVKHVSSSLFFIMLSFDVFSNITAGDEEMRSDVMSSNSSHPVLLSE</sequence>
<protein>
    <submittedName>
        <fullName evidence="1">ORF21</fullName>
    </submittedName>
</protein>